<evidence type="ECO:0000256" key="1">
    <source>
        <dbReference type="ARBA" id="ARBA00010233"/>
    </source>
</evidence>
<feature type="domain" description="LD-carboxypeptidase C-terminal" evidence="7">
    <location>
        <begin position="178"/>
        <end position="291"/>
    </location>
</feature>
<gene>
    <name evidence="8" type="ORF">GC097_19550</name>
</gene>
<feature type="domain" description="LD-carboxypeptidase N-terminal" evidence="6">
    <location>
        <begin position="14"/>
        <end position="129"/>
    </location>
</feature>
<keyword evidence="5" id="KW-0720">Serine protease</keyword>
<dbReference type="Gene3D" id="3.40.50.10740">
    <property type="entry name" value="Class I glutamine amidotransferase-like"/>
    <property type="match status" value="1"/>
</dbReference>
<evidence type="ECO:0000259" key="7">
    <source>
        <dbReference type="Pfam" id="PF17676"/>
    </source>
</evidence>
<dbReference type="CDD" id="cd07025">
    <property type="entry name" value="Peptidase_S66"/>
    <property type="match status" value="1"/>
</dbReference>
<dbReference type="SUPFAM" id="SSF141986">
    <property type="entry name" value="LD-carboxypeptidase A C-terminal domain-like"/>
    <property type="match status" value="1"/>
</dbReference>
<dbReference type="RefSeq" id="WP_171685035.1">
    <property type="nucleotide sequence ID" value="NZ_WHNZ01000042.1"/>
</dbReference>
<dbReference type="InterPro" id="IPR040921">
    <property type="entry name" value="Peptidase_S66C"/>
</dbReference>
<dbReference type="Proteomes" id="UP000618579">
    <property type="component" value="Unassembled WGS sequence"/>
</dbReference>
<reference evidence="8 9" key="1">
    <citation type="submission" date="2019-10" db="EMBL/GenBank/DDBJ databases">
        <title>Description of Paenibacillus pedi sp. nov.</title>
        <authorList>
            <person name="Carlier A."/>
            <person name="Qi S."/>
        </authorList>
    </citation>
    <scope>NUCLEOTIDE SEQUENCE [LARGE SCALE GENOMIC DNA]</scope>
    <source>
        <strain evidence="8 9">LMG 31457</strain>
    </source>
</reference>
<name>A0ABX1ZQ47_9BACL</name>
<keyword evidence="4" id="KW-0378">Hydrolase</keyword>
<evidence type="ECO:0000256" key="5">
    <source>
        <dbReference type="ARBA" id="ARBA00022825"/>
    </source>
</evidence>
<dbReference type="SUPFAM" id="SSF52317">
    <property type="entry name" value="Class I glutamine amidotransferase-like"/>
    <property type="match status" value="1"/>
</dbReference>
<dbReference type="EMBL" id="WHNZ01000042">
    <property type="protein sequence ID" value="NOV02206.1"/>
    <property type="molecule type" value="Genomic_DNA"/>
</dbReference>
<dbReference type="Pfam" id="PF02016">
    <property type="entry name" value="Peptidase_S66"/>
    <property type="match status" value="1"/>
</dbReference>
<keyword evidence="3" id="KW-0645">Protease</keyword>
<protein>
    <submittedName>
        <fullName evidence="8">LD-carboxypeptidase</fullName>
    </submittedName>
</protein>
<sequence>MAIQPSILRSGDTIGIVTLGSPLDASIIDSRIRTLENMGFKVIVGKYAYLYGGIVAASAQQRAEDFMTMIANPSVRMILPTRGGTGVKDILPYLDYRIINSNPKIISGYSDITILLNILYQFANLITFQSLLLIDFNTSTPTYNFNQFFAATSTLVSRRAIQNPPGMQLKSLVPGHVQGPIVGGNLTSFVGTLGTPYEINTSGKIILVEDTHEPTNMMYRYLTQLIMAGKFHDCLGIIIGQCTNCATSYKTSFEDLINELLYPLGKPLMTNLSTAHGYYKAAIPIGAVVDLNTYNSTLTVIEPTVKQ</sequence>
<dbReference type="InterPro" id="IPR003507">
    <property type="entry name" value="S66_fam"/>
</dbReference>
<keyword evidence="9" id="KW-1185">Reference proteome</keyword>
<evidence type="ECO:0000256" key="2">
    <source>
        <dbReference type="ARBA" id="ARBA00022645"/>
    </source>
</evidence>
<accession>A0ABX1ZQ47</accession>
<evidence type="ECO:0000259" key="6">
    <source>
        <dbReference type="Pfam" id="PF02016"/>
    </source>
</evidence>
<organism evidence="8 9">
    <name type="scientific">Paenibacillus planticolens</name>
    <dbReference type="NCBI Taxonomy" id="2654976"/>
    <lineage>
        <taxon>Bacteria</taxon>
        <taxon>Bacillati</taxon>
        <taxon>Bacillota</taxon>
        <taxon>Bacilli</taxon>
        <taxon>Bacillales</taxon>
        <taxon>Paenibacillaceae</taxon>
        <taxon>Paenibacillus</taxon>
    </lineage>
</organism>
<keyword evidence="2" id="KW-0121">Carboxypeptidase</keyword>
<dbReference type="InterPro" id="IPR029062">
    <property type="entry name" value="Class_I_gatase-like"/>
</dbReference>
<comment type="similarity">
    <text evidence="1">Belongs to the peptidase S66 family.</text>
</comment>
<dbReference type="InterPro" id="IPR027461">
    <property type="entry name" value="Carboxypeptidase_A_C_sf"/>
</dbReference>
<dbReference type="InterPro" id="IPR040449">
    <property type="entry name" value="Peptidase_S66_N"/>
</dbReference>
<evidence type="ECO:0000256" key="3">
    <source>
        <dbReference type="ARBA" id="ARBA00022670"/>
    </source>
</evidence>
<evidence type="ECO:0000313" key="9">
    <source>
        <dbReference type="Proteomes" id="UP000618579"/>
    </source>
</evidence>
<evidence type="ECO:0000256" key="4">
    <source>
        <dbReference type="ARBA" id="ARBA00022801"/>
    </source>
</evidence>
<dbReference type="Gene3D" id="3.50.30.60">
    <property type="entry name" value="LD-carboxypeptidase A C-terminal domain-like"/>
    <property type="match status" value="1"/>
</dbReference>
<dbReference type="PANTHER" id="PTHR30237">
    <property type="entry name" value="MURAMOYLTETRAPEPTIDE CARBOXYPEPTIDASE"/>
    <property type="match status" value="1"/>
</dbReference>
<evidence type="ECO:0000313" key="8">
    <source>
        <dbReference type="EMBL" id="NOV02206.1"/>
    </source>
</evidence>
<dbReference type="Pfam" id="PF17676">
    <property type="entry name" value="Peptidase_S66C"/>
    <property type="match status" value="1"/>
</dbReference>
<comment type="caution">
    <text evidence="8">The sequence shown here is derived from an EMBL/GenBank/DDBJ whole genome shotgun (WGS) entry which is preliminary data.</text>
</comment>
<dbReference type="InterPro" id="IPR027478">
    <property type="entry name" value="LdcA_N"/>
</dbReference>
<proteinExistence type="inferred from homology"/>
<dbReference type="PIRSF" id="PIRSF028757">
    <property type="entry name" value="LD-carboxypeptidase"/>
    <property type="match status" value="1"/>
</dbReference>
<dbReference type="PANTHER" id="PTHR30237:SF2">
    <property type="entry name" value="MUREIN TETRAPEPTIDE CARBOXYPEPTIDASE"/>
    <property type="match status" value="1"/>
</dbReference>